<feature type="region of interest" description="Disordered" evidence="1">
    <location>
        <begin position="27"/>
        <end position="81"/>
    </location>
</feature>
<organism evidence="3">
    <name type="scientific">Caenorhabditis remanei</name>
    <name type="common">Caenorhabditis vulgaris</name>
    <dbReference type="NCBI Taxonomy" id="31234"/>
    <lineage>
        <taxon>Eukaryota</taxon>
        <taxon>Metazoa</taxon>
        <taxon>Ecdysozoa</taxon>
        <taxon>Nematoda</taxon>
        <taxon>Chromadorea</taxon>
        <taxon>Rhabditida</taxon>
        <taxon>Rhabditina</taxon>
        <taxon>Rhabditomorpha</taxon>
        <taxon>Rhabditoidea</taxon>
        <taxon>Rhabditidae</taxon>
        <taxon>Peloderinae</taxon>
        <taxon>Caenorhabditis</taxon>
    </lineage>
</organism>
<evidence type="ECO:0000256" key="1">
    <source>
        <dbReference type="SAM" id="MobiDB-lite"/>
    </source>
</evidence>
<feature type="compositionally biased region" description="Basic residues" evidence="1">
    <location>
        <begin position="50"/>
        <end position="68"/>
    </location>
</feature>
<gene>
    <name evidence="2" type="ORF">CRE_23038</name>
</gene>
<proteinExistence type="predicted"/>
<dbReference type="AlphaFoldDB" id="E3N4H4"/>
<evidence type="ECO:0000313" key="2">
    <source>
        <dbReference type="EMBL" id="EFO85495.1"/>
    </source>
</evidence>
<dbReference type="EMBL" id="DS268525">
    <property type="protein sequence ID" value="EFO85495.1"/>
    <property type="molecule type" value="Genomic_DNA"/>
</dbReference>
<accession>E3N4H4</accession>
<evidence type="ECO:0000313" key="3">
    <source>
        <dbReference type="Proteomes" id="UP000008281"/>
    </source>
</evidence>
<protein>
    <submittedName>
        <fullName evidence="2">Uncharacterized protein</fullName>
    </submittedName>
</protein>
<dbReference type="HOGENOM" id="CLU_2576111_0_0_1"/>
<reference evidence="2" key="1">
    <citation type="submission" date="2007-07" db="EMBL/GenBank/DDBJ databases">
        <title>PCAP assembly of the Caenorhabditis remanei genome.</title>
        <authorList>
            <consortium name="The Caenorhabditis remanei Sequencing Consortium"/>
            <person name="Wilson R.K."/>
        </authorList>
    </citation>
    <scope>NUCLEOTIDE SEQUENCE [LARGE SCALE GENOMIC DNA]</scope>
    <source>
        <strain evidence="2">PB4641</strain>
    </source>
</reference>
<dbReference type="Proteomes" id="UP000008281">
    <property type="component" value="Unassembled WGS sequence"/>
</dbReference>
<sequence length="81" mass="8540">MGAASKRKATPQLVWTTKNGARVARRETLGYAPIPPKISKTEKAASAKKAAPKKPAKAPKTAAKKPPKPTKIAKAVKKGIK</sequence>
<keyword evidence="3" id="KW-1185">Reference proteome</keyword>
<name>E3N4H4_CAERE</name>